<sequence>TIIQKSSIRSVRFPREITLISTSSSSLTSPLSSSQTSSSSSSVTIILEVINKNKIKKFVSPKPKVKYRKRTTRMPLAVRYHSDSESILSLGKCSKKMNKYVRKYHSIKKFSLQKRERTLYDESLLDENIYISNYNDDKHSKTDFCLQKFLLNYDTFVHVVSSSSSSVNEDGKQNKEKNVEKIERNISEFLNIENSTAQPLKTTSLLEFSTITDENLLKQKINDYNGNRYRIKSQPIIFQSSLFGSYCPDHRLIPNEKSDDIGSLSLHEPNLINNSSTNIIGIYDEKQLSTTSFSSTVKSPVIITPSELSPLNANPHCWTIAFDQEYDEKEEVFDENSKSYSIVCSSSNEGKVDFITPSNDRNIDNADLLLPFQTIDTELRLFVDNTTSFVNDNDLLSHKKTFDRTNTDRTVDDELNLVGSRRQNSDLDLTSILTIAEDLNIILNESDETVAAVKQENSEKDSKQQSSIEEIIRSLSDEQLLSPTQSTIEFCSDVQKHQPLDDGYSHQVWDNIFVNPVVEVQMDPCRCEKVSRKIQTDFVSFYSTTRIHNERQVRFTQSQSTWNTNLDMNVLRSANSDLLCYIFLPEKERLAKKYSYCNLATSRSSYITDKKTNDSSSTTSSMTNINNHQETTHSNNKEANLSNLFTLEVKPSASLCGIELSHNNKPKTSLYSQFNCDVCFKNSMLLNSHFGTVLELYSVLCSTLVSSVDLKYFQTIDLHSPIEKWKIINELFVKICKICSKLIGNQHRNPSVLKKLIKKDQLKNHTQSLTVRRVEHLEKLLLNHNKQQEEYTDDSSGFDCSQSLTDEPHLTKNSNECVTDQSDLLEIS</sequence>
<feature type="non-terminal residue" evidence="2">
    <location>
        <position position="828"/>
    </location>
</feature>
<evidence type="ECO:0000313" key="3">
    <source>
        <dbReference type="EMBL" id="CAF3554304.1"/>
    </source>
</evidence>
<feature type="region of interest" description="Disordered" evidence="1">
    <location>
        <begin position="608"/>
        <end position="635"/>
    </location>
</feature>
<comment type="caution">
    <text evidence="2">The sequence shown here is derived from an EMBL/GenBank/DDBJ whole genome shotgun (WGS) entry which is preliminary data.</text>
</comment>
<dbReference type="EMBL" id="CAJNOQ010000205">
    <property type="protein sequence ID" value="CAF0772117.1"/>
    <property type="molecule type" value="Genomic_DNA"/>
</dbReference>
<dbReference type="Proteomes" id="UP000681722">
    <property type="component" value="Unassembled WGS sequence"/>
</dbReference>
<dbReference type="EMBL" id="CAJOBC010000205">
    <property type="protein sequence ID" value="CAF3554304.1"/>
    <property type="molecule type" value="Genomic_DNA"/>
</dbReference>
<evidence type="ECO:0000256" key="1">
    <source>
        <dbReference type="SAM" id="MobiDB-lite"/>
    </source>
</evidence>
<organism evidence="2 4">
    <name type="scientific">Didymodactylos carnosus</name>
    <dbReference type="NCBI Taxonomy" id="1234261"/>
    <lineage>
        <taxon>Eukaryota</taxon>
        <taxon>Metazoa</taxon>
        <taxon>Spiralia</taxon>
        <taxon>Gnathifera</taxon>
        <taxon>Rotifera</taxon>
        <taxon>Eurotatoria</taxon>
        <taxon>Bdelloidea</taxon>
        <taxon>Philodinida</taxon>
        <taxon>Philodinidae</taxon>
        <taxon>Didymodactylos</taxon>
    </lineage>
</organism>
<evidence type="ECO:0000313" key="4">
    <source>
        <dbReference type="Proteomes" id="UP000663829"/>
    </source>
</evidence>
<evidence type="ECO:0000313" key="2">
    <source>
        <dbReference type="EMBL" id="CAF0772117.1"/>
    </source>
</evidence>
<feature type="compositionally biased region" description="Low complexity" evidence="1">
    <location>
        <begin position="614"/>
        <end position="627"/>
    </location>
</feature>
<keyword evidence="4" id="KW-1185">Reference proteome</keyword>
<protein>
    <submittedName>
        <fullName evidence="2">Uncharacterized protein</fullName>
    </submittedName>
</protein>
<reference evidence="2" key="1">
    <citation type="submission" date="2021-02" db="EMBL/GenBank/DDBJ databases">
        <authorList>
            <person name="Nowell W R."/>
        </authorList>
    </citation>
    <scope>NUCLEOTIDE SEQUENCE</scope>
</reference>
<proteinExistence type="predicted"/>
<name>A0A813QV42_9BILA</name>
<accession>A0A813QV42</accession>
<gene>
    <name evidence="2" type="ORF">GPM918_LOCUS1984</name>
    <name evidence="3" type="ORF">SRO942_LOCUS1984</name>
</gene>
<dbReference type="Proteomes" id="UP000663829">
    <property type="component" value="Unassembled WGS sequence"/>
</dbReference>
<dbReference type="AlphaFoldDB" id="A0A813QV42"/>